<reference evidence="2" key="1">
    <citation type="journal article" date="2019" name="Int. J. Syst. Evol. Microbiol.">
        <title>The Global Catalogue of Microorganisms (GCM) 10K type strain sequencing project: providing services to taxonomists for standard genome sequencing and annotation.</title>
        <authorList>
            <consortium name="The Broad Institute Genomics Platform"/>
            <consortium name="The Broad Institute Genome Sequencing Center for Infectious Disease"/>
            <person name="Wu L."/>
            <person name="Ma J."/>
        </authorList>
    </citation>
    <scope>NUCLEOTIDE SEQUENCE [LARGE SCALE GENOMIC DNA]</scope>
    <source>
        <strain evidence="2">CGMCC 1.15461</strain>
    </source>
</reference>
<dbReference type="Proteomes" id="UP000615760">
    <property type="component" value="Unassembled WGS sequence"/>
</dbReference>
<dbReference type="RefSeq" id="WP_188620432.1">
    <property type="nucleotide sequence ID" value="NZ_BMJE01000003.1"/>
</dbReference>
<organism evidence="1 2">
    <name type="scientific">Flavobacterium suaedae</name>
    <dbReference type="NCBI Taxonomy" id="1767027"/>
    <lineage>
        <taxon>Bacteria</taxon>
        <taxon>Pseudomonadati</taxon>
        <taxon>Bacteroidota</taxon>
        <taxon>Flavobacteriia</taxon>
        <taxon>Flavobacteriales</taxon>
        <taxon>Flavobacteriaceae</taxon>
        <taxon>Flavobacterium</taxon>
    </lineage>
</organism>
<dbReference type="EMBL" id="BMJE01000003">
    <property type="protein sequence ID" value="GGB74349.1"/>
    <property type="molecule type" value="Genomic_DNA"/>
</dbReference>
<sequence length="87" mass="10246">MESSQIQKDKLELIEWITQIDDSDLLNKLKAIMIEDENNSFQLSKEQQLILEEAAEKYHSKKECSYTWEEVKNNAVELKKSINEKKA</sequence>
<protein>
    <recommendedName>
        <fullName evidence="3">Addiction module protein</fullName>
    </recommendedName>
</protein>
<comment type="caution">
    <text evidence="1">The sequence shown here is derived from an EMBL/GenBank/DDBJ whole genome shotgun (WGS) entry which is preliminary data.</text>
</comment>
<gene>
    <name evidence="1" type="ORF">GCM10007424_12820</name>
</gene>
<evidence type="ECO:0000313" key="1">
    <source>
        <dbReference type="EMBL" id="GGB74349.1"/>
    </source>
</evidence>
<accession>A0ABQ1JPK9</accession>
<evidence type="ECO:0000313" key="2">
    <source>
        <dbReference type="Proteomes" id="UP000615760"/>
    </source>
</evidence>
<evidence type="ECO:0008006" key="3">
    <source>
        <dbReference type="Google" id="ProtNLM"/>
    </source>
</evidence>
<name>A0ABQ1JPK9_9FLAO</name>
<keyword evidence="2" id="KW-1185">Reference proteome</keyword>
<proteinExistence type="predicted"/>